<dbReference type="GO" id="GO:0009986">
    <property type="term" value="C:cell surface"/>
    <property type="evidence" value="ECO:0007669"/>
    <property type="project" value="UniProtKB-SubCell"/>
</dbReference>
<dbReference type="EMBL" id="FOGF01000004">
    <property type="protein sequence ID" value="SEQ68020.1"/>
    <property type="molecule type" value="Genomic_DNA"/>
</dbReference>
<keyword evidence="9" id="KW-1185">Reference proteome</keyword>
<keyword evidence="6" id="KW-1133">Transmembrane helix</keyword>
<dbReference type="InterPro" id="IPR051202">
    <property type="entry name" value="Peptidase_C40"/>
</dbReference>
<dbReference type="SUPFAM" id="SSF53955">
    <property type="entry name" value="Lysozyme-like"/>
    <property type="match status" value="1"/>
</dbReference>
<organism evidence="8 9">
    <name type="scientific">Granulicatella balaenopterae</name>
    <dbReference type="NCBI Taxonomy" id="137733"/>
    <lineage>
        <taxon>Bacteria</taxon>
        <taxon>Bacillati</taxon>
        <taxon>Bacillota</taxon>
        <taxon>Bacilli</taxon>
        <taxon>Lactobacillales</taxon>
        <taxon>Carnobacteriaceae</taxon>
        <taxon>Granulicatella</taxon>
    </lineage>
</organism>
<accession>A0A1H9I067</accession>
<feature type="domain" description="NlpC/P60" evidence="7">
    <location>
        <begin position="235"/>
        <end position="359"/>
    </location>
</feature>
<comment type="similarity">
    <text evidence="2">Belongs to the peptidase C40 family.</text>
</comment>
<dbReference type="AlphaFoldDB" id="A0A1H9I067"/>
<evidence type="ECO:0000313" key="8">
    <source>
        <dbReference type="EMBL" id="SEQ68020.1"/>
    </source>
</evidence>
<dbReference type="Pfam" id="PF00877">
    <property type="entry name" value="NLPC_P60"/>
    <property type="match status" value="1"/>
</dbReference>
<gene>
    <name evidence="8" type="ORF">SAMN05421767_10414</name>
</gene>
<dbReference type="OrthoDB" id="1654978at2"/>
<reference evidence="8 9" key="1">
    <citation type="submission" date="2016-10" db="EMBL/GenBank/DDBJ databases">
        <authorList>
            <person name="de Groot N.N."/>
        </authorList>
    </citation>
    <scope>NUCLEOTIDE SEQUENCE [LARGE SCALE GENOMIC DNA]</scope>
    <source>
        <strain evidence="8 9">DSM 15827</strain>
    </source>
</reference>
<comment type="subcellular location">
    <subcellularLocation>
        <location evidence="1">Cell surface</location>
    </subcellularLocation>
</comment>
<keyword evidence="6" id="KW-0472">Membrane</keyword>
<evidence type="ECO:0000256" key="5">
    <source>
        <dbReference type="ARBA" id="ARBA00022807"/>
    </source>
</evidence>
<dbReference type="Pfam" id="PF13702">
    <property type="entry name" value="Lysozyme_like"/>
    <property type="match status" value="1"/>
</dbReference>
<dbReference type="SUPFAM" id="SSF54001">
    <property type="entry name" value="Cysteine proteinases"/>
    <property type="match status" value="1"/>
</dbReference>
<evidence type="ECO:0000256" key="3">
    <source>
        <dbReference type="ARBA" id="ARBA00022670"/>
    </source>
</evidence>
<keyword evidence="5" id="KW-0788">Thiol protease</keyword>
<dbReference type="InterPro" id="IPR000064">
    <property type="entry name" value="NLP_P60_dom"/>
</dbReference>
<dbReference type="PROSITE" id="PS51935">
    <property type="entry name" value="NLPC_P60"/>
    <property type="match status" value="1"/>
</dbReference>
<keyword evidence="4" id="KW-0378">Hydrolase</keyword>
<dbReference type="CDD" id="cd16891">
    <property type="entry name" value="CwlT-like"/>
    <property type="match status" value="1"/>
</dbReference>
<keyword evidence="6" id="KW-0812">Transmembrane</keyword>
<dbReference type="STRING" id="137733.SAMN05421767_10414"/>
<evidence type="ECO:0000313" key="9">
    <source>
        <dbReference type="Proteomes" id="UP000198556"/>
    </source>
</evidence>
<name>A0A1H9I067_9LACT</name>
<dbReference type="PANTHER" id="PTHR47053">
    <property type="entry name" value="MUREIN DD-ENDOPEPTIDASE MEPH-RELATED"/>
    <property type="match status" value="1"/>
</dbReference>
<proteinExistence type="inferred from homology"/>
<feature type="transmembrane region" description="Helical" evidence="6">
    <location>
        <begin position="12"/>
        <end position="32"/>
    </location>
</feature>
<dbReference type="GO" id="GO:0008234">
    <property type="term" value="F:cysteine-type peptidase activity"/>
    <property type="evidence" value="ECO:0007669"/>
    <property type="project" value="UniProtKB-KW"/>
</dbReference>
<protein>
    <submittedName>
        <fullName evidence="8">NlpC/P60 family protein</fullName>
    </submittedName>
</protein>
<dbReference type="PANTHER" id="PTHR47053:SF5">
    <property type="entry name" value="BIFUNCTIONAL MURAMIDASE_DL-ENDOPEPTIDASE CWLT"/>
    <property type="match status" value="1"/>
</dbReference>
<dbReference type="Proteomes" id="UP000198556">
    <property type="component" value="Unassembled WGS sequence"/>
</dbReference>
<dbReference type="InterPro" id="IPR023346">
    <property type="entry name" value="Lysozyme-like_dom_sf"/>
</dbReference>
<evidence type="ECO:0000256" key="2">
    <source>
        <dbReference type="ARBA" id="ARBA00007074"/>
    </source>
</evidence>
<dbReference type="GO" id="GO:0006508">
    <property type="term" value="P:proteolysis"/>
    <property type="evidence" value="ECO:0007669"/>
    <property type="project" value="UniProtKB-KW"/>
</dbReference>
<keyword evidence="3" id="KW-0645">Protease</keyword>
<sequence>MRIKKFFIKKKLLALSFLIVGGMITIVSINVITNGLLLKENQTNTPYNYTGFSLTSSLSQSVLQYQGLVQEVTQEEGIPEVANIILAIIQVESGGNLPDVMQSSESQGLPPNTITDPEESIRLGVQAFNRAYQKTKTYQLDMWCAVAGYNYGNAFVDWIYKNGGQYTIEKSEEYSRNVVAPSLGNTTGLTYEYKNAISKKFGKEYLYLNGGNFYYVELVKQYISGGNGTTSADVSGDFKTILTEIEKYQGQPYVWGGKNPSQGFDCSGLVSWGLKQIGINVTAYTVSQYNATVPVAYGDERPGDIIFFKGTYGTPNFVSHVGFYIDANTMYDSNSSGVGYHTWNNAYWKQYSPEVRRIISTE</sequence>
<evidence type="ECO:0000256" key="6">
    <source>
        <dbReference type="SAM" id="Phobius"/>
    </source>
</evidence>
<dbReference type="Gene3D" id="3.90.1720.10">
    <property type="entry name" value="endopeptidase domain like (from Nostoc punctiforme)"/>
    <property type="match status" value="1"/>
</dbReference>
<evidence type="ECO:0000256" key="4">
    <source>
        <dbReference type="ARBA" id="ARBA00022801"/>
    </source>
</evidence>
<dbReference type="InterPro" id="IPR047194">
    <property type="entry name" value="CwlT-like_lysozyme"/>
</dbReference>
<dbReference type="InterPro" id="IPR038765">
    <property type="entry name" value="Papain-like_cys_pep_sf"/>
</dbReference>
<evidence type="ECO:0000259" key="7">
    <source>
        <dbReference type="PROSITE" id="PS51935"/>
    </source>
</evidence>
<evidence type="ECO:0000256" key="1">
    <source>
        <dbReference type="ARBA" id="ARBA00004241"/>
    </source>
</evidence>
<dbReference type="Gene3D" id="1.10.530.10">
    <property type="match status" value="1"/>
</dbReference>